<dbReference type="EMBL" id="JAADJG010000220">
    <property type="protein sequence ID" value="KAF4451408.1"/>
    <property type="molecule type" value="Genomic_DNA"/>
</dbReference>
<dbReference type="Proteomes" id="UP000605986">
    <property type="component" value="Unassembled WGS sequence"/>
</dbReference>
<feature type="transmembrane region" description="Helical" evidence="6">
    <location>
        <begin position="193"/>
        <end position="214"/>
    </location>
</feature>
<keyword evidence="4 6" id="KW-0472">Membrane</keyword>
<feature type="transmembrane region" description="Helical" evidence="6">
    <location>
        <begin position="20"/>
        <end position="41"/>
    </location>
</feature>
<accession>A0A8H4KLI1</accession>
<feature type="transmembrane region" description="Helical" evidence="6">
    <location>
        <begin position="104"/>
        <end position="122"/>
    </location>
</feature>
<evidence type="ECO:0000256" key="3">
    <source>
        <dbReference type="ARBA" id="ARBA00022989"/>
    </source>
</evidence>
<dbReference type="PANTHER" id="PTHR33048:SF163">
    <property type="entry name" value="INTEGRAL MEMBRANE PROTEIN (AFU_ORTHOLOGUE AFUA_8G05510)"/>
    <property type="match status" value="1"/>
</dbReference>
<feature type="transmembrane region" description="Helical" evidence="6">
    <location>
        <begin position="220"/>
        <end position="244"/>
    </location>
</feature>
<protein>
    <recommendedName>
        <fullName evidence="7">Rhodopsin domain-containing protein</fullName>
    </recommendedName>
</protein>
<proteinExistence type="inferred from homology"/>
<dbReference type="GO" id="GO:0016020">
    <property type="term" value="C:membrane"/>
    <property type="evidence" value="ECO:0007669"/>
    <property type="project" value="UniProtKB-SubCell"/>
</dbReference>
<dbReference type="AlphaFoldDB" id="A0A8H4KLI1"/>
<gene>
    <name evidence="8" type="ORF">F53441_5609</name>
</gene>
<dbReference type="OrthoDB" id="5421689at2759"/>
<evidence type="ECO:0000256" key="6">
    <source>
        <dbReference type="SAM" id="Phobius"/>
    </source>
</evidence>
<evidence type="ECO:0000259" key="7">
    <source>
        <dbReference type="Pfam" id="PF20684"/>
    </source>
</evidence>
<keyword evidence="9" id="KW-1185">Reference proteome</keyword>
<dbReference type="Pfam" id="PF20684">
    <property type="entry name" value="Fung_rhodopsin"/>
    <property type="match status" value="1"/>
</dbReference>
<evidence type="ECO:0000256" key="4">
    <source>
        <dbReference type="ARBA" id="ARBA00023136"/>
    </source>
</evidence>
<feature type="domain" description="Rhodopsin" evidence="7">
    <location>
        <begin position="137"/>
        <end position="253"/>
    </location>
</feature>
<keyword evidence="2 6" id="KW-0812">Transmembrane</keyword>
<sequence>MDAAYFSDSNISSLLTGPHAALSAVATIFVGLRFAGIYFSYGCSIHVVADSGKVANHLFLVAEGVAVHYGYGDNIIKVQKEYPGGVTNFLKYFMPFVQDGSSRNVLSSLLYIALTMLFYMVYDFPSDRMGNCRHNSLYYWDKTIPSKCIDSNKFYVEITIPNIVFDIATVILPVREVWRLQMGRDKKWAITTIFLLGGSVVLASIARLVLFLIYQTSENITQTLIFGNLGSSIEICLAIIAACLPPCAPLLKRMLSIVVTRKGTGSGNTGDGNGFRSPIITIGQKSTRGKNTTVMHAENGLQGSFERLDDNGSLQGSTDGLYVIASGDKQGVRSSVEGIPMQTL</sequence>
<evidence type="ECO:0000256" key="2">
    <source>
        <dbReference type="ARBA" id="ARBA00022692"/>
    </source>
</evidence>
<comment type="caution">
    <text evidence="8">The sequence shown here is derived from an EMBL/GenBank/DDBJ whole genome shotgun (WGS) entry which is preliminary data.</text>
</comment>
<evidence type="ECO:0000256" key="5">
    <source>
        <dbReference type="ARBA" id="ARBA00038359"/>
    </source>
</evidence>
<organism evidence="8 9">
    <name type="scientific">Fusarium austroafricanum</name>
    <dbReference type="NCBI Taxonomy" id="2364996"/>
    <lineage>
        <taxon>Eukaryota</taxon>
        <taxon>Fungi</taxon>
        <taxon>Dikarya</taxon>
        <taxon>Ascomycota</taxon>
        <taxon>Pezizomycotina</taxon>
        <taxon>Sordariomycetes</taxon>
        <taxon>Hypocreomycetidae</taxon>
        <taxon>Hypocreales</taxon>
        <taxon>Nectriaceae</taxon>
        <taxon>Fusarium</taxon>
        <taxon>Fusarium concolor species complex</taxon>
    </lineage>
</organism>
<comment type="similarity">
    <text evidence="5">Belongs to the SAT4 family.</text>
</comment>
<keyword evidence="3 6" id="KW-1133">Transmembrane helix</keyword>
<reference evidence="8" key="1">
    <citation type="submission" date="2020-01" db="EMBL/GenBank/DDBJ databases">
        <title>Identification and distribution of gene clusters putatively required for synthesis of sphingolipid metabolism inhibitors in phylogenetically diverse species of the filamentous fungus Fusarium.</title>
        <authorList>
            <person name="Kim H.-S."/>
            <person name="Busman M."/>
            <person name="Brown D.W."/>
            <person name="Divon H."/>
            <person name="Uhlig S."/>
            <person name="Proctor R.H."/>
        </authorList>
    </citation>
    <scope>NUCLEOTIDE SEQUENCE</scope>
    <source>
        <strain evidence="8">NRRL 53441</strain>
    </source>
</reference>
<comment type="subcellular location">
    <subcellularLocation>
        <location evidence="1">Membrane</location>
        <topology evidence="1">Multi-pass membrane protein</topology>
    </subcellularLocation>
</comment>
<evidence type="ECO:0000313" key="9">
    <source>
        <dbReference type="Proteomes" id="UP000605986"/>
    </source>
</evidence>
<dbReference type="PANTHER" id="PTHR33048">
    <property type="entry name" value="PTH11-LIKE INTEGRAL MEMBRANE PROTEIN (AFU_ORTHOLOGUE AFUA_5G11245)"/>
    <property type="match status" value="1"/>
</dbReference>
<evidence type="ECO:0000313" key="8">
    <source>
        <dbReference type="EMBL" id="KAF4451408.1"/>
    </source>
</evidence>
<dbReference type="InterPro" id="IPR049326">
    <property type="entry name" value="Rhodopsin_dom_fungi"/>
</dbReference>
<evidence type="ECO:0000256" key="1">
    <source>
        <dbReference type="ARBA" id="ARBA00004141"/>
    </source>
</evidence>
<name>A0A8H4KLI1_9HYPO</name>
<dbReference type="InterPro" id="IPR052337">
    <property type="entry name" value="SAT4-like"/>
</dbReference>